<evidence type="ECO:0000256" key="1">
    <source>
        <dbReference type="ARBA" id="ARBA00022723"/>
    </source>
</evidence>
<reference evidence="7 8" key="1">
    <citation type="journal article" date="2016" name="Sci. Rep.">
        <title>The Dendrobium catenatum Lindl. genome sequence provides insights into polysaccharide synthase, floral development and adaptive evolution.</title>
        <authorList>
            <person name="Zhang G.Q."/>
            <person name="Xu Q."/>
            <person name="Bian C."/>
            <person name="Tsai W.C."/>
            <person name="Yeh C.M."/>
            <person name="Liu K.W."/>
            <person name="Yoshida K."/>
            <person name="Zhang L.S."/>
            <person name="Chang S.B."/>
            <person name="Chen F."/>
            <person name="Shi Y."/>
            <person name="Su Y.Y."/>
            <person name="Zhang Y.Q."/>
            <person name="Chen L.J."/>
            <person name="Yin Y."/>
            <person name="Lin M."/>
            <person name="Huang H."/>
            <person name="Deng H."/>
            <person name="Wang Z.W."/>
            <person name="Zhu S.L."/>
            <person name="Zhao X."/>
            <person name="Deng C."/>
            <person name="Niu S.C."/>
            <person name="Huang J."/>
            <person name="Wang M."/>
            <person name="Liu G.H."/>
            <person name="Yang H.J."/>
            <person name="Xiao X.J."/>
            <person name="Hsiao Y.Y."/>
            <person name="Wu W.L."/>
            <person name="Chen Y.Y."/>
            <person name="Mitsuda N."/>
            <person name="Ohme-Takagi M."/>
            <person name="Luo Y.B."/>
            <person name="Van de Peer Y."/>
            <person name="Liu Z.J."/>
        </authorList>
    </citation>
    <scope>NUCLEOTIDE SEQUENCE [LARGE SCALE GENOMIC DNA]</scope>
    <source>
        <tissue evidence="7">The whole plant</tissue>
    </source>
</reference>
<keyword evidence="5" id="KW-0732">Signal</keyword>
<keyword evidence="2 4" id="KW-0863">Zinc-finger</keyword>
<protein>
    <submittedName>
        <fullName evidence="7">E3 ubiquitin-protein ligase RHA2A</fullName>
    </submittedName>
</protein>
<evidence type="ECO:0000256" key="4">
    <source>
        <dbReference type="PROSITE-ProRule" id="PRU00175"/>
    </source>
</evidence>
<dbReference type="SMART" id="SM00184">
    <property type="entry name" value="RING"/>
    <property type="match status" value="1"/>
</dbReference>
<evidence type="ECO:0000313" key="7">
    <source>
        <dbReference type="EMBL" id="PKU82276.1"/>
    </source>
</evidence>
<dbReference type="SMART" id="SM00744">
    <property type="entry name" value="RINGv"/>
    <property type="match status" value="1"/>
</dbReference>
<evidence type="ECO:0000256" key="2">
    <source>
        <dbReference type="ARBA" id="ARBA00022771"/>
    </source>
</evidence>
<feature type="domain" description="RING-type" evidence="6">
    <location>
        <begin position="48"/>
        <end position="91"/>
    </location>
</feature>
<evidence type="ECO:0000256" key="5">
    <source>
        <dbReference type="SAM" id="SignalP"/>
    </source>
</evidence>
<dbReference type="AlphaFoldDB" id="A0A2I0X2Z6"/>
<evidence type="ECO:0000259" key="6">
    <source>
        <dbReference type="PROSITE" id="PS50089"/>
    </source>
</evidence>
<proteinExistence type="predicted"/>
<evidence type="ECO:0000256" key="3">
    <source>
        <dbReference type="ARBA" id="ARBA00022833"/>
    </source>
</evidence>
<dbReference type="SUPFAM" id="SSF57850">
    <property type="entry name" value="RING/U-box"/>
    <property type="match status" value="1"/>
</dbReference>
<reference evidence="7 8" key="2">
    <citation type="journal article" date="2017" name="Nature">
        <title>The Apostasia genome and the evolution of orchids.</title>
        <authorList>
            <person name="Zhang G.Q."/>
            <person name="Liu K.W."/>
            <person name="Li Z."/>
            <person name="Lohaus R."/>
            <person name="Hsiao Y.Y."/>
            <person name="Niu S.C."/>
            <person name="Wang J.Y."/>
            <person name="Lin Y.C."/>
            <person name="Xu Q."/>
            <person name="Chen L.J."/>
            <person name="Yoshida K."/>
            <person name="Fujiwara S."/>
            <person name="Wang Z.W."/>
            <person name="Zhang Y.Q."/>
            <person name="Mitsuda N."/>
            <person name="Wang M."/>
            <person name="Liu G.H."/>
            <person name="Pecoraro L."/>
            <person name="Huang H.X."/>
            <person name="Xiao X.J."/>
            <person name="Lin M."/>
            <person name="Wu X.Y."/>
            <person name="Wu W.L."/>
            <person name="Chen Y.Y."/>
            <person name="Chang S.B."/>
            <person name="Sakamoto S."/>
            <person name="Ohme-Takagi M."/>
            <person name="Yagi M."/>
            <person name="Zeng S.J."/>
            <person name="Shen C.Y."/>
            <person name="Yeh C.M."/>
            <person name="Luo Y.B."/>
            <person name="Tsai W.C."/>
            <person name="Van de Peer Y."/>
            <person name="Liu Z.J."/>
        </authorList>
    </citation>
    <scope>NUCLEOTIDE SEQUENCE [LARGE SCALE GENOMIC DNA]</scope>
    <source>
        <tissue evidence="7">The whole plant</tissue>
    </source>
</reference>
<dbReference type="InterPro" id="IPR011016">
    <property type="entry name" value="Znf_RING-CH"/>
</dbReference>
<dbReference type="Pfam" id="PF13639">
    <property type="entry name" value="zf-RING_2"/>
    <property type="match status" value="1"/>
</dbReference>
<sequence>MAKSLLILVITILSTSFISFIKDAMTSPFRAFMAALLVSEELCTEIDCVICLCKIRRAKETAPLRCRHAFHKQCLDGWMKKSKRTTCPLCRDNLIVGGSSETKNDEGEDGGLIRSHNIIIISPFVESRSRDLCWIR</sequence>
<dbReference type="PROSITE" id="PS50089">
    <property type="entry name" value="ZF_RING_2"/>
    <property type="match status" value="1"/>
</dbReference>
<dbReference type="Proteomes" id="UP000233837">
    <property type="component" value="Unassembled WGS sequence"/>
</dbReference>
<dbReference type="GO" id="GO:0008270">
    <property type="term" value="F:zinc ion binding"/>
    <property type="evidence" value="ECO:0007669"/>
    <property type="project" value="UniProtKB-KW"/>
</dbReference>
<keyword evidence="8" id="KW-1185">Reference proteome</keyword>
<accession>A0A2I0X2Z6</accession>
<feature type="signal peptide" evidence="5">
    <location>
        <begin position="1"/>
        <end position="26"/>
    </location>
</feature>
<dbReference type="GO" id="GO:0016567">
    <property type="term" value="P:protein ubiquitination"/>
    <property type="evidence" value="ECO:0007669"/>
    <property type="project" value="TreeGrafter"/>
</dbReference>
<organism evidence="7 8">
    <name type="scientific">Dendrobium catenatum</name>
    <dbReference type="NCBI Taxonomy" id="906689"/>
    <lineage>
        <taxon>Eukaryota</taxon>
        <taxon>Viridiplantae</taxon>
        <taxon>Streptophyta</taxon>
        <taxon>Embryophyta</taxon>
        <taxon>Tracheophyta</taxon>
        <taxon>Spermatophyta</taxon>
        <taxon>Magnoliopsida</taxon>
        <taxon>Liliopsida</taxon>
        <taxon>Asparagales</taxon>
        <taxon>Orchidaceae</taxon>
        <taxon>Epidendroideae</taxon>
        <taxon>Malaxideae</taxon>
        <taxon>Dendrobiinae</taxon>
        <taxon>Dendrobium</taxon>
    </lineage>
</organism>
<keyword evidence="1" id="KW-0479">Metal-binding</keyword>
<gene>
    <name evidence="7" type="primary">RHA2A</name>
    <name evidence="7" type="ORF">MA16_Dca017498</name>
</gene>
<keyword evidence="3" id="KW-0862">Zinc</keyword>
<dbReference type="PANTHER" id="PTHR45969:SF55">
    <property type="entry name" value="OS07G0686300 PROTEIN"/>
    <property type="match status" value="1"/>
</dbReference>
<dbReference type="Gene3D" id="3.30.40.10">
    <property type="entry name" value="Zinc/RING finger domain, C3HC4 (zinc finger)"/>
    <property type="match status" value="1"/>
</dbReference>
<dbReference type="InterPro" id="IPR013083">
    <property type="entry name" value="Znf_RING/FYVE/PHD"/>
</dbReference>
<evidence type="ECO:0000313" key="8">
    <source>
        <dbReference type="Proteomes" id="UP000233837"/>
    </source>
</evidence>
<dbReference type="PANTHER" id="PTHR45969">
    <property type="entry name" value="RING ZINC FINGER PROTEIN-RELATED"/>
    <property type="match status" value="1"/>
</dbReference>
<dbReference type="EMBL" id="KZ502198">
    <property type="protein sequence ID" value="PKU82276.1"/>
    <property type="molecule type" value="Genomic_DNA"/>
</dbReference>
<dbReference type="InterPro" id="IPR001841">
    <property type="entry name" value="Znf_RING"/>
</dbReference>
<dbReference type="GO" id="GO:0061630">
    <property type="term" value="F:ubiquitin protein ligase activity"/>
    <property type="evidence" value="ECO:0007669"/>
    <property type="project" value="TreeGrafter"/>
</dbReference>
<name>A0A2I0X2Z6_9ASPA</name>
<feature type="chain" id="PRO_5014113998" evidence="5">
    <location>
        <begin position="27"/>
        <end position="136"/>
    </location>
</feature>